<reference evidence="7" key="1">
    <citation type="submission" date="2023-11" db="EMBL/GenBank/DDBJ databases">
        <title>Genome assemblies of two species of porcelain crab, Petrolisthes cinctipes and Petrolisthes manimaculis (Anomura: Porcellanidae).</title>
        <authorList>
            <person name="Angst P."/>
        </authorList>
    </citation>
    <scope>NUCLEOTIDE SEQUENCE</scope>
    <source>
        <strain evidence="7">PB745_02</strain>
        <tissue evidence="7">Gill</tissue>
    </source>
</reference>
<keyword evidence="1" id="KW-0479">Metal-binding</keyword>
<dbReference type="AlphaFoldDB" id="A0AAE1NHZ0"/>
<evidence type="ECO:0000313" key="7">
    <source>
        <dbReference type="EMBL" id="KAK4289432.1"/>
    </source>
</evidence>
<evidence type="ECO:0000256" key="5">
    <source>
        <dbReference type="SAM" id="MobiDB-lite"/>
    </source>
</evidence>
<evidence type="ECO:0000313" key="8">
    <source>
        <dbReference type="Proteomes" id="UP001292094"/>
    </source>
</evidence>
<dbReference type="Proteomes" id="UP001292094">
    <property type="component" value="Unassembled WGS sequence"/>
</dbReference>
<dbReference type="Pfam" id="PF00628">
    <property type="entry name" value="PHD"/>
    <property type="match status" value="1"/>
</dbReference>
<dbReference type="InterPro" id="IPR019786">
    <property type="entry name" value="Zinc_finger_PHD-type_CS"/>
</dbReference>
<evidence type="ECO:0000256" key="1">
    <source>
        <dbReference type="ARBA" id="ARBA00022723"/>
    </source>
</evidence>
<proteinExistence type="predicted"/>
<name>A0AAE1NHZ0_9EUCA</name>
<protein>
    <recommendedName>
        <fullName evidence="6">PHD-type domain-containing protein</fullName>
    </recommendedName>
</protein>
<feature type="domain" description="PHD-type" evidence="6">
    <location>
        <begin position="51"/>
        <end position="108"/>
    </location>
</feature>
<dbReference type="Gene3D" id="3.30.40.10">
    <property type="entry name" value="Zinc/RING finger domain, C3HC4 (zinc finger)"/>
    <property type="match status" value="1"/>
</dbReference>
<organism evidence="7 8">
    <name type="scientific">Petrolisthes manimaculis</name>
    <dbReference type="NCBI Taxonomy" id="1843537"/>
    <lineage>
        <taxon>Eukaryota</taxon>
        <taxon>Metazoa</taxon>
        <taxon>Ecdysozoa</taxon>
        <taxon>Arthropoda</taxon>
        <taxon>Crustacea</taxon>
        <taxon>Multicrustacea</taxon>
        <taxon>Malacostraca</taxon>
        <taxon>Eumalacostraca</taxon>
        <taxon>Eucarida</taxon>
        <taxon>Decapoda</taxon>
        <taxon>Pleocyemata</taxon>
        <taxon>Anomura</taxon>
        <taxon>Galatheoidea</taxon>
        <taxon>Porcellanidae</taxon>
        <taxon>Petrolisthes</taxon>
    </lineage>
</organism>
<accession>A0AAE1NHZ0</accession>
<sequence>MSSRDRGARKKECKRCGFMGRLNEEEKCTSCEEDDKKKTRPSHRRESSQSRDVCKQCDDEVTEEDAGIQCDHCKRWYHKNCEKVGEELYKQLERDKERLWFCKGCNSQSWSNRDLLATCWKSWPENSVTSSFSCVLRRVTPPPVHQNDKTVPKVPTSPGHLTTPANPTLNTPPTPAL</sequence>
<keyword evidence="3" id="KW-0862">Zinc</keyword>
<dbReference type="PROSITE" id="PS50016">
    <property type="entry name" value="ZF_PHD_2"/>
    <property type="match status" value="1"/>
</dbReference>
<dbReference type="PROSITE" id="PS01359">
    <property type="entry name" value="ZF_PHD_1"/>
    <property type="match status" value="1"/>
</dbReference>
<feature type="region of interest" description="Disordered" evidence="5">
    <location>
        <begin position="30"/>
        <end position="51"/>
    </location>
</feature>
<evidence type="ECO:0000256" key="4">
    <source>
        <dbReference type="PROSITE-ProRule" id="PRU00146"/>
    </source>
</evidence>
<dbReference type="SUPFAM" id="SSF57903">
    <property type="entry name" value="FYVE/PHD zinc finger"/>
    <property type="match status" value="1"/>
</dbReference>
<evidence type="ECO:0000256" key="2">
    <source>
        <dbReference type="ARBA" id="ARBA00022771"/>
    </source>
</evidence>
<evidence type="ECO:0000256" key="3">
    <source>
        <dbReference type="ARBA" id="ARBA00022833"/>
    </source>
</evidence>
<dbReference type="InterPro" id="IPR013083">
    <property type="entry name" value="Znf_RING/FYVE/PHD"/>
</dbReference>
<dbReference type="SMART" id="SM00249">
    <property type="entry name" value="PHD"/>
    <property type="match status" value="1"/>
</dbReference>
<dbReference type="InterPro" id="IPR001965">
    <property type="entry name" value="Znf_PHD"/>
</dbReference>
<keyword evidence="2 4" id="KW-0863">Zinc-finger</keyword>
<gene>
    <name evidence="7" type="ORF">Pmani_037595</name>
</gene>
<dbReference type="InterPro" id="IPR011011">
    <property type="entry name" value="Znf_FYVE_PHD"/>
</dbReference>
<comment type="caution">
    <text evidence="7">The sequence shown here is derived from an EMBL/GenBank/DDBJ whole genome shotgun (WGS) entry which is preliminary data.</text>
</comment>
<dbReference type="GO" id="GO:0008270">
    <property type="term" value="F:zinc ion binding"/>
    <property type="evidence" value="ECO:0007669"/>
    <property type="project" value="UniProtKB-KW"/>
</dbReference>
<feature type="region of interest" description="Disordered" evidence="5">
    <location>
        <begin position="143"/>
        <end position="177"/>
    </location>
</feature>
<evidence type="ECO:0000259" key="6">
    <source>
        <dbReference type="PROSITE" id="PS50016"/>
    </source>
</evidence>
<keyword evidence="8" id="KW-1185">Reference proteome</keyword>
<dbReference type="InterPro" id="IPR019787">
    <property type="entry name" value="Znf_PHD-finger"/>
</dbReference>
<dbReference type="EMBL" id="JAWZYT010005865">
    <property type="protein sequence ID" value="KAK4289432.1"/>
    <property type="molecule type" value="Genomic_DNA"/>
</dbReference>